<feature type="transmembrane region" description="Helical" evidence="6">
    <location>
        <begin position="66"/>
        <end position="87"/>
    </location>
</feature>
<feature type="transmembrane region" description="Helical" evidence="6">
    <location>
        <begin position="93"/>
        <end position="111"/>
    </location>
</feature>
<sequence length="301" mass="32345">MCRFFTAAASALPSFSFQSRPVLPLEMPSIPAAENALGTIGTVCWMIQIIPQLWKSWHEKSTDGLSHWLVLLWGISAGFLGAYTIVLDLNIPLILQPQLFGVLSLISWGQCQYYGERRSGRTATAMAVGAMLLVGGFEAGMVFALRSAYNARTEAGLHGVQFLGIFSSVLISLALLPQYLEIWRLREVVGLSVLFMAVDMLGGVFSDLSLAFKGGEFNVIAAVTYTLVVGLDGIVILAALILNPRAEKRRRLAGTDLEEAPVESTTITRVASLCPSAKETPPDDISPPSLDAGQDGGVEKA</sequence>
<accession>A0AAD7HYM5</accession>
<dbReference type="PANTHER" id="PTHR16201">
    <property type="entry name" value="SEVEN TRANSMEMBRANE PROTEIN 1-RELATED"/>
    <property type="match status" value="1"/>
</dbReference>
<comment type="subcellular location">
    <subcellularLocation>
        <location evidence="1">Membrane</location>
        <topology evidence="1">Multi-pass membrane protein</topology>
    </subcellularLocation>
</comment>
<dbReference type="Gene3D" id="1.20.1280.290">
    <property type="match status" value="2"/>
</dbReference>
<dbReference type="PANTHER" id="PTHR16201:SF37">
    <property type="entry name" value="PQ-LOOP REPEAT-CONTAINING PROTEIN"/>
    <property type="match status" value="1"/>
</dbReference>
<name>A0AAD7HYM5_9AGAR</name>
<proteinExistence type="predicted"/>
<dbReference type="InterPro" id="IPR051415">
    <property type="entry name" value="LAAT-1"/>
</dbReference>
<evidence type="ECO:0000313" key="7">
    <source>
        <dbReference type="EMBL" id="KAJ7730016.1"/>
    </source>
</evidence>
<feature type="transmembrane region" description="Helical" evidence="6">
    <location>
        <begin position="217"/>
        <end position="242"/>
    </location>
</feature>
<dbReference type="InterPro" id="IPR006603">
    <property type="entry name" value="PQ-loop_rpt"/>
</dbReference>
<gene>
    <name evidence="7" type="ORF">DFH07DRAFT_849448</name>
</gene>
<keyword evidence="4 6" id="KW-0472">Membrane</keyword>
<dbReference type="SMART" id="SM00679">
    <property type="entry name" value="CTNS"/>
    <property type="match status" value="2"/>
</dbReference>
<dbReference type="Proteomes" id="UP001215280">
    <property type="component" value="Unassembled WGS sequence"/>
</dbReference>
<feature type="transmembrane region" description="Helical" evidence="6">
    <location>
        <begin position="123"/>
        <end position="145"/>
    </location>
</feature>
<dbReference type="EMBL" id="JARJLG010000194">
    <property type="protein sequence ID" value="KAJ7730016.1"/>
    <property type="molecule type" value="Genomic_DNA"/>
</dbReference>
<evidence type="ECO:0000256" key="4">
    <source>
        <dbReference type="ARBA" id="ARBA00023136"/>
    </source>
</evidence>
<feature type="region of interest" description="Disordered" evidence="5">
    <location>
        <begin position="273"/>
        <end position="301"/>
    </location>
</feature>
<dbReference type="AlphaFoldDB" id="A0AAD7HYM5"/>
<evidence type="ECO:0000256" key="2">
    <source>
        <dbReference type="ARBA" id="ARBA00022692"/>
    </source>
</evidence>
<keyword evidence="2 6" id="KW-0812">Transmembrane</keyword>
<evidence type="ECO:0000256" key="3">
    <source>
        <dbReference type="ARBA" id="ARBA00022989"/>
    </source>
</evidence>
<evidence type="ECO:0000256" key="6">
    <source>
        <dbReference type="SAM" id="Phobius"/>
    </source>
</evidence>
<protein>
    <submittedName>
        <fullName evidence="7">Uncharacterized protein</fullName>
    </submittedName>
</protein>
<comment type="caution">
    <text evidence="7">The sequence shown here is derived from an EMBL/GenBank/DDBJ whole genome shotgun (WGS) entry which is preliminary data.</text>
</comment>
<evidence type="ECO:0000313" key="8">
    <source>
        <dbReference type="Proteomes" id="UP001215280"/>
    </source>
</evidence>
<reference evidence="7" key="1">
    <citation type="submission" date="2023-03" db="EMBL/GenBank/DDBJ databases">
        <title>Massive genome expansion in bonnet fungi (Mycena s.s.) driven by repeated elements and novel gene families across ecological guilds.</title>
        <authorList>
            <consortium name="Lawrence Berkeley National Laboratory"/>
            <person name="Harder C.B."/>
            <person name="Miyauchi S."/>
            <person name="Viragh M."/>
            <person name="Kuo A."/>
            <person name="Thoen E."/>
            <person name="Andreopoulos B."/>
            <person name="Lu D."/>
            <person name="Skrede I."/>
            <person name="Drula E."/>
            <person name="Henrissat B."/>
            <person name="Morin E."/>
            <person name="Kohler A."/>
            <person name="Barry K."/>
            <person name="LaButti K."/>
            <person name="Morin E."/>
            <person name="Salamov A."/>
            <person name="Lipzen A."/>
            <person name="Mereny Z."/>
            <person name="Hegedus B."/>
            <person name="Baldrian P."/>
            <person name="Stursova M."/>
            <person name="Weitz H."/>
            <person name="Taylor A."/>
            <person name="Grigoriev I.V."/>
            <person name="Nagy L.G."/>
            <person name="Martin F."/>
            <person name="Kauserud H."/>
        </authorList>
    </citation>
    <scope>NUCLEOTIDE SEQUENCE</scope>
    <source>
        <strain evidence="7">CBHHK188m</strain>
    </source>
</reference>
<feature type="transmembrane region" description="Helical" evidence="6">
    <location>
        <begin position="188"/>
        <end position="205"/>
    </location>
</feature>
<organism evidence="7 8">
    <name type="scientific">Mycena maculata</name>
    <dbReference type="NCBI Taxonomy" id="230809"/>
    <lineage>
        <taxon>Eukaryota</taxon>
        <taxon>Fungi</taxon>
        <taxon>Dikarya</taxon>
        <taxon>Basidiomycota</taxon>
        <taxon>Agaricomycotina</taxon>
        <taxon>Agaricomycetes</taxon>
        <taxon>Agaricomycetidae</taxon>
        <taxon>Agaricales</taxon>
        <taxon>Marasmiineae</taxon>
        <taxon>Mycenaceae</taxon>
        <taxon>Mycena</taxon>
    </lineage>
</organism>
<keyword evidence="3 6" id="KW-1133">Transmembrane helix</keyword>
<dbReference type="Pfam" id="PF04193">
    <property type="entry name" value="PQ-loop"/>
    <property type="match status" value="2"/>
</dbReference>
<evidence type="ECO:0000256" key="1">
    <source>
        <dbReference type="ARBA" id="ARBA00004141"/>
    </source>
</evidence>
<feature type="transmembrane region" description="Helical" evidence="6">
    <location>
        <begin position="157"/>
        <end position="176"/>
    </location>
</feature>
<evidence type="ECO:0000256" key="5">
    <source>
        <dbReference type="SAM" id="MobiDB-lite"/>
    </source>
</evidence>
<keyword evidence="8" id="KW-1185">Reference proteome</keyword>
<dbReference type="GO" id="GO:0016020">
    <property type="term" value="C:membrane"/>
    <property type="evidence" value="ECO:0007669"/>
    <property type="project" value="UniProtKB-SubCell"/>
</dbReference>